<feature type="domain" description="Gfo/Idh/MocA-like oxidoreductase N-terminal" evidence="2">
    <location>
        <begin position="6"/>
        <end position="127"/>
    </location>
</feature>
<evidence type="ECO:0000313" key="4">
    <source>
        <dbReference type="EMBL" id="HIR57693.1"/>
    </source>
</evidence>
<evidence type="ECO:0000259" key="3">
    <source>
        <dbReference type="Pfam" id="PF02894"/>
    </source>
</evidence>
<accession>A0A9D1DRH8</accession>
<feature type="domain" description="Gfo/Idh/MocA-like oxidoreductase C-terminal" evidence="3">
    <location>
        <begin position="141"/>
        <end position="339"/>
    </location>
</feature>
<comment type="caution">
    <text evidence="4">The sequence shown here is derived from an EMBL/GenBank/DDBJ whole genome shotgun (WGS) entry which is preliminary data.</text>
</comment>
<name>A0A9D1DRH8_9FIRM</name>
<dbReference type="EMBL" id="DVHF01000099">
    <property type="protein sequence ID" value="HIR57693.1"/>
    <property type="molecule type" value="Genomic_DNA"/>
</dbReference>
<organism evidence="4 5">
    <name type="scientific">Candidatus Gallacutalibacter pullicola</name>
    <dbReference type="NCBI Taxonomy" id="2840830"/>
    <lineage>
        <taxon>Bacteria</taxon>
        <taxon>Bacillati</taxon>
        <taxon>Bacillota</taxon>
        <taxon>Clostridia</taxon>
        <taxon>Eubacteriales</taxon>
        <taxon>Candidatus Gallacutalibacter</taxon>
    </lineage>
</organism>
<dbReference type="InterPro" id="IPR036291">
    <property type="entry name" value="NAD(P)-bd_dom_sf"/>
</dbReference>
<dbReference type="InterPro" id="IPR004104">
    <property type="entry name" value="Gfo/Idh/MocA-like_OxRdtase_C"/>
</dbReference>
<dbReference type="InterPro" id="IPR000683">
    <property type="entry name" value="Gfo/Idh/MocA-like_OxRdtase_N"/>
</dbReference>
<dbReference type="PANTHER" id="PTHR43377">
    <property type="entry name" value="BILIVERDIN REDUCTASE A"/>
    <property type="match status" value="1"/>
</dbReference>
<comment type="similarity">
    <text evidence="1">Belongs to the Gfo/Idh/MocA family.</text>
</comment>
<dbReference type="Gene3D" id="3.30.360.10">
    <property type="entry name" value="Dihydrodipicolinate Reductase, domain 2"/>
    <property type="match status" value="1"/>
</dbReference>
<dbReference type="InterPro" id="IPR051450">
    <property type="entry name" value="Gfo/Idh/MocA_Oxidoreductases"/>
</dbReference>
<dbReference type="SUPFAM" id="SSF55347">
    <property type="entry name" value="Glyceraldehyde-3-phosphate dehydrogenase-like, C-terminal domain"/>
    <property type="match status" value="1"/>
</dbReference>
<dbReference type="GO" id="GO:0000166">
    <property type="term" value="F:nucleotide binding"/>
    <property type="evidence" value="ECO:0007669"/>
    <property type="project" value="InterPro"/>
</dbReference>
<sequence length="424" mass="47321">MEKVIHAAIAGLGSRGLTAYGRIAAQMPGKIQITAVADPDPEKLERARQELSVPEEMCFSSAGEMLSRPKLADVLFVCTMDSQHHSQALAALEKGYHLLLEKPVSTTLSDCRDIAEAAKKYNRHVVVCHVLRYTPFYQGIKKLLDDGEIGDVVSIQAAENVGYWHQAHSFVRGNWRNSDQSSPMILQKCCHDMDILLWLTGKSCRYVSSYGSLNLFRPENAPEGSALRCLDGCRVKDSCPFDAERFYLDNGICKGKTGWPVDVLSVNPTPESVRKALETGPYGRCVYHCDNNVVDHQVVNLELDGGACINFTMCAFSNRNYRTIHIMGTRGEISGDMEENRIILQKFGAEPEEITPDLSADEFGHGGGDYYLMCDLVDFLLGEKADALTTIERSMESHYICFAAEYSRLHQGESVDLREFVRRQ</sequence>
<proteinExistence type="inferred from homology"/>
<dbReference type="SUPFAM" id="SSF51735">
    <property type="entry name" value="NAD(P)-binding Rossmann-fold domains"/>
    <property type="match status" value="1"/>
</dbReference>
<evidence type="ECO:0000256" key="1">
    <source>
        <dbReference type="ARBA" id="ARBA00010928"/>
    </source>
</evidence>
<dbReference type="Gene3D" id="3.40.50.720">
    <property type="entry name" value="NAD(P)-binding Rossmann-like Domain"/>
    <property type="match status" value="1"/>
</dbReference>
<protein>
    <submittedName>
        <fullName evidence="4">Gfo/Idh/MocA family oxidoreductase</fullName>
    </submittedName>
</protein>
<reference evidence="4" key="1">
    <citation type="submission" date="2020-10" db="EMBL/GenBank/DDBJ databases">
        <authorList>
            <person name="Gilroy R."/>
        </authorList>
    </citation>
    <scope>NUCLEOTIDE SEQUENCE</scope>
    <source>
        <strain evidence="4">ChiSjej1B19-7085</strain>
    </source>
</reference>
<dbReference type="Pfam" id="PF01408">
    <property type="entry name" value="GFO_IDH_MocA"/>
    <property type="match status" value="1"/>
</dbReference>
<gene>
    <name evidence="4" type="ORF">IAA54_08485</name>
</gene>
<evidence type="ECO:0000313" key="5">
    <source>
        <dbReference type="Proteomes" id="UP000886785"/>
    </source>
</evidence>
<evidence type="ECO:0000259" key="2">
    <source>
        <dbReference type="Pfam" id="PF01408"/>
    </source>
</evidence>
<dbReference type="AlphaFoldDB" id="A0A9D1DRH8"/>
<dbReference type="Pfam" id="PF02894">
    <property type="entry name" value="GFO_IDH_MocA_C"/>
    <property type="match status" value="1"/>
</dbReference>
<dbReference type="Proteomes" id="UP000886785">
    <property type="component" value="Unassembled WGS sequence"/>
</dbReference>
<dbReference type="PANTHER" id="PTHR43377:SF2">
    <property type="entry name" value="BINDING ROSSMANN FOLD OXIDOREDUCTASE, PUTATIVE (AFU_ORTHOLOGUE AFUA_4G00560)-RELATED"/>
    <property type="match status" value="1"/>
</dbReference>
<reference evidence="4" key="2">
    <citation type="journal article" date="2021" name="PeerJ">
        <title>Extensive microbial diversity within the chicken gut microbiome revealed by metagenomics and culture.</title>
        <authorList>
            <person name="Gilroy R."/>
            <person name="Ravi A."/>
            <person name="Getino M."/>
            <person name="Pursley I."/>
            <person name="Horton D.L."/>
            <person name="Alikhan N.F."/>
            <person name="Baker D."/>
            <person name="Gharbi K."/>
            <person name="Hall N."/>
            <person name="Watson M."/>
            <person name="Adriaenssens E.M."/>
            <person name="Foster-Nyarko E."/>
            <person name="Jarju S."/>
            <person name="Secka A."/>
            <person name="Antonio M."/>
            <person name="Oren A."/>
            <person name="Chaudhuri R.R."/>
            <person name="La Ragione R."/>
            <person name="Hildebrand F."/>
            <person name="Pallen M.J."/>
        </authorList>
    </citation>
    <scope>NUCLEOTIDE SEQUENCE</scope>
    <source>
        <strain evidence="4">ChiSjej1B19-7085</strain>
    </source>
</reference>